<gene>
    <name evidence="1" type="ORF">AAQM_1442</name>
</gene>
<evidence type="ECO:0000313" key="1">
    <source>
        <dbReference type="EMBL" id="QKE26189.1"/>
    </source>
</evidence>
<evidence type="ECO:0000313" key="2">
    <source>
        <dbReference type="Proteomes" id="UP000502065"/>
    </source>
</evidence>
<reference evidence="1 2" key="1">
    <citation type="submission" date="2018-07" db="EMBL/GenBank/DDBJ databases">
        <title>Identification of phenol metabolism pathways in Arcobacter.</title>
        <authorList>
            <person name="Miller W.G."/>
            <person name="Yee E."/>
            <person name="Bono J.L."/>
        </authorList>
    </citation>
    <scope>NUCLEOTIDE SEQUENCE [LARGE SCALE GENOMIC DNA]</scope>
    <source>
        <strain evidence="1 2">W63</strain>
    </source>
</reference>
<proteinExistence type="predicted"/>
<dbReference type="NCBIfam" id="TIGR01635">
    <property type="entry name" value="tail_comp_S"/>
    <property type="match status" value="1"/>
</dbReference>
<dbReference type="Pfam" id="PF05069">
    <property type="entry name" value="Phage_tail_S"/>
    <property type="match status" value="1"/>
</dbReference>
<dbReference type="KEGG" id="aaqi:AAQM_1442"/>
<dbReference type="InterPro" id="IPR006522">
    <property type="entry name" value="Phage_virion_morphogenesis"/>
</dbReference>
<keyword evidence="2" id="KW-1185">Reference proteome</keyword>
<sequence length="165" mass="18672">MQVILKIENIEAVKKKLENIQDNITDTAPLMSEISNYLYTIAKDSFDDEKDPRGHTWTPLANSTLANKKRYGKSSNILWYDGGMQGNLIEESDNDSARVGITTVNEDDYFYPMVHQFGANNAGRNKKTKIAQRSFMPITQDGVLYVKTSNKIEEIAIEFIESGLK</sequence>
<accession>A0AAE7B2Q4</accession>
<protein>
    <submittedName>
        <fullName evidence="1">Phage virion morphogenesis protein G</fullName>
    </submittedName>
</protein>
<dbReference type="Proteomes" id="UP000502065">
    <property type="component" value="Chromosome"/>
</dbReference>
<dbReference type="AlphaFoldDB" id="A0AAE7B2Q4"/>
<organism evidence="1 2">
    <name type="scientific">Arcobacter aquimarinus</name>
    <dbReference type="NCBI Taxonomy" id="1315211"/>
    <lineage>
        <taxon>Bacteria</taxon>
        <taxon>Pseudomonadati</taxon>
        <taxon>Campylobacterota</taxon>
        <taxon>Epsilonproteobacteria</taxon>
        <taxon>Campylobacterales</taxon>
        <taxon>Arcobacteraceae</taxon>
        <taxon>Arcobacter</taxon>
    </lineage>
</organism>
<name>A0AAE7B2Q4_9BACT</name>
<dbReference type="RefSeq" id="WP_129094992.1">
    <property type="nucleotide sequence ID" value="NZ_CBCSAE010000004.1"/>
</dbReference>
<dbReference type="EMBL" id="CP030944">
    <property type="protein sequence ID" value="QKE26189.1"/>
    <property type="molecule type" value="Genomic_DNA"/>
</dbReference>